<comment type="caution">
    <text evidence="2">The sequence shown here is derived from an EMBL/GenBank/DDBJ whole genome shotgun (WGS) entry which is preliminary data.</text>
</comment>
<name>A0AAD3Y5V6_NEPGR</name>
<sequence length="251" mass="27609">MIKTGTLLARYVKGGHTIDACSVFACLSETDLFSWTVLVVGYTQLGDPSKAWKLLVGKRWIGIWPGSVTPASALVGVANVLGTATTSSLMDKQGRNNLLITSSKLFASGAWCFYIYGGPEQLQELRSFYKGRLKAVQQFLDLSAQIEATTVESKQGQKIENRPEENRPKENAGVSYPQHENGHVDSISFLSSEKTVQELLEPAIPGMDGHLEEFSEAWRTVAKALRLAAEGKACAQADAAEWKHKYELERE</sequence>
<dbReference type="Proteomes" id="UP001279734">
    <property type="component" value="Unassembled WGS sequence"/>
</dbReference>
<reference evidence="2" key="1">
    <citation type="submission" date="2023-05" db="EMBL/GenBank/DDBJ databases">
        <title>Nepenthes gracilis genome sequencing.</title>
        <authorList>
            <person name="Fukushima K."/>
        </authorList>
    </citation>
    <scope>NUCLEOTIDE SEQUENCE</scope>
    <source>
        <strain evidence="2">SING2019-196</strain>
    </source>
</reference>
<feature type="compositionally biased region" description="Basic and acidic residues" evidence="1">
    <location>
        <begin position="155"/>
        <end position="170"/>
    </location>
</feature>
<gene>
    <name evidence="2" type="ORF">Nepgr_032575</name>
</gene>
<dbReference type="AlphaFoldDB" id="A0AAD3Y5V6"/>
<evidence type="ECO:0000256" key="1">
    <source>
        <dbReference type="SAM" id="MobiDB-lite"/>
    </source>
</evidence>
<dbReference type="EMBL" id="BSYO01000038">
    <property type="protein sequence ID" value="GMH30732.1"/>
    <property type="molecule type" value="Genomic_DNA"/>
</dbReference>
<feature type="region of interest" description="Disordered" evidence="1">
    <location>
        <begin position="151"/>
        <end position="180"/>
    </location>
</feature>
<proteinExistence type="predicted"/>
<accession>A0AAD3Y5V6</accession>
<protein>
    <submittedName>
        <fullName evidence="2">Uncharacterized protein</fullName>
    </submittedName>
</protein>
<organism evidence="2 3">
    <name type="scientific">Nepenthes gracilis</name>
    <name type="common">Slender pitcher plant</name>
    <dbReference type="NCBI Taxonomy" id="150966"/>
    <lineage>
        <taxon>Eukaryota</taxon>
        <taxon>Viridiplantae</taxon>
        <taxon>Streptophyta</taxon>
        <taxon>Embryophyta</taxon>
        <taxon>Tracheophyta</taxon>
        <taxon>Spermatophyta</taxon>
        <taxon>Magnoliopsida</taxon>
        <taxon>eudicotyledons</taxon>
        <taxon>Gunneridae</taxon>
        <taxon>Pentapetalae</taxon>
        <taxon>Caryophyllales</taxon>
        <taxon>Nepenthaceae</taxon>
        <taxon>Nepenthes</taxon>
    </lineage>
</organism>
<evidence type="ECO:0000313" key="3">
    <source>
        <dbReference type="Proteomes" id="UP001279734"/>
    </source>
</evidence>
<keyword evidence="3" id="KW-1185">Reference proteome</keyword>
<evidence type="ECO:0000313" key="2">
    <source>
        <dbReference type="EMBL" id="GMH30732.1"/>
    </source>
</evidence>